<dbReference type="AlphaFoldDB" id="A0A139AZ16"/>
<accession>A0A139AZ16</accession>
<name>A0A139AZ16_GONPJ</name>
<evidence type="ECO:0008006" key="4">
    <source>
        <dbReference type="Google" id="ProtNLM"/>
    </source>
</evidence>
<dbReference type="Proteomes" id="UP000070544">
    <property type="component" value="Unassembled WGS sequence"/>
</dbReference>
<proteinExistence type="predicted"/>
<protein>
    <recommendedName>
        <fullName evidence="4">MARVEL domain-containing protein</fullName>
    </recommendedName>
</protein>
<organism evidence="2 3">
    <name type="scientific">Gonapodya prolifera (strain JEL478)</name>
    <name type="common">Monoblepharis prolifera</name>
    <dbReference type="NCBI Taxonomy" id="1344416"/>
    <lineage>
        <taxon>Eukaryota</taxon>
        <taxon>Fungi</taxon>
        <taxon>Fungi incertae sedis</taxon>
        <taxon>Chytridiomycota</taxon>
        <taxon>Chytridiomycota incertae sedis</taxon>
        <taxon>Monoblepharidomycetes</taxon>
        <taxon>Monoblepharidales</taxon>
        <taxon>Gonapodyaceae</taxon>
        <taxon>Gonapodya</taxon>
    </lineage>
</organism>
<gene>
    <name evidence="2" type="ORF">M427DRAFT_282480</name>
</gene>
<keyword evidence="3" id="KW-1185">Reference proteome</keyword>
<sequence>MAHEKVTSRCAQRNIHFASSLASTLIHIAILVLSITILQLNTVGRPDVTFSELIGFAVSGSIGAILYAVDASVIWARLWDVSDALRTRWVRYRIV</sequence>
<evidence type="ECO:0000256" key="1">
    <source>
        <dbReference type="SAM" id="Phobius"/>
    </source>
</evidence>
<dbReference type="EMBL" id="KQ965732">
    <property type="protein sequence ID" value="KXS21957.1"/>
    <property type="molecule type" value="Genomic_DNA"/>
</dbReference>
<feature type="transmembrane region" description="Helical" evidence="1">
    <location>
        <begin position="21"/>
        <end position="41"/>
    </location>
</feature>
<reference evidence="2 3" key="1">
    <citation type="journal article" date="2015" name="Genome Biol. Evol.">
        <title>Phylogenomic analyses indicate that early fungi evolved digesting cell walls of algal ancestors of land plants.</title>
        <authorList>
            <person name="Chang Y."/>
            <person name="Wang S."/>
            <person name="Sekimoto S."/>
            <person name="Aerts A.L."/>
            <person name="Choi C."/>
            <person name="Clum A."/>
            <person name="LaButti K.M."/>
            <person name="Lindquist E.A."/>
            <person name="Yee Ngan C."/>
            <person name="Ohm R.A."/>
            <person name="Salamov A.A."/>
            <person name="Grigoriev I.V."/>
            <person name="Spatafora J.W."/>
            <person name="Berbee M.L."/>
        </authorList>
    </citation>
    <scope>NUCLEOTIDE SEQUENCE [LARGE SCALE GENOMIC DNA]</scope>
    <source>
        <strain evidence="2 3">JEL478</strain>
    </source>
</reference>
<feature type="transmembrane region" description="Helical" evidence="1">
    <location>
        <begin position="53"/>
        <end position="78"/>
    </location>
</feature>
<evidence type="ECO:0000313" key="2">
    <source>
        <dbReference type="EMBL" id="KXS21957.1"/>
    </source>
</evidence>
<keyword evidence="1" id="KW-0472">Membrane</keyword>
<evidence type="ECO:0000313" key="3">
    <source>
        <dbReference type="Proteomes" id="UP000070544"/>
    </source>
</evidence>
<keyword evidence="1" id="KW-0812">Transmembrane</keyword>
<keyword evidence="1" id="KW-1133">Transmembrane helix</keyword>